<feature type="domain" description="KaiC-like" evidence="3">
    <location>
        <begin position="5"/>
        <end position="245"/>
    </location>
</feature>
<dbReference type="PANTHER" id="PTHR43637:SF3">
    <property type="entry name" value="FLAGELLA-RELATED PROTEIN H-RELATED"/>
    <property type="match status" value="1"/>
</dbReference>
<dbReference type="InterPro" id="IPR027417">
    <property type="entry name" value="P-loop_NTPase"/>
</dbReference>
<organism evidence="4 5">
    <name type="scientific">Marine Group III euryarchaeote CG-Bathy1</name>
    <dbReference type="NCBI Taxonomy" id="1889001"/>
    <lineage>
        <taxon>Archaea</taxon>
        <taxon>Methanobacteriati</taxon>
        <taxon>Thermoplasmatota</taxon>
        <taxon>Thermoplasmata</taxon>
        <taxon>Candidatus Thermoprofundales</taxon>
    </lineage>
</organism>
<dbReference type="SUPFAM" id="SSF52540">
    <property type="entry name" value="P-loop containing nucleoside triphosphate hydrolases"/>
    <property type="match status" value="1"/>
</dbReference>
<dbReference type="Pfam" id="PF06745">
    <property type="entry name" value="ATPase"/>
    <property type="match status" value="1"/>
</dbReference>
<reference evidence="4 5" key="1">
    <citation type="submission" date="2016-08" db="EMBL/GenBank/DDBJ databases">
        <title>New Insights into Marine Group III Euryarchaeota, from dark to light.</title>
        <authorList>
            <person name="Haro-Moreno J.M."/>
            <person name="Rodriguez-Valera F."/>
            <person name="Lopez-Garcia P."/>
            <person name="Moreira D."/>
            <person name="Martin-Cuadrado A.B."/>
        </authorList>
    </citation>
    <scope>NUCLEOTIDE SEQUENCE [LARGE SCALE GENOMIC DNA]</scope>
    <source>
        <strain evidence="4">CG-Bathy1</strain>
    </source>
</reference>
<evidence type="ECO:0000256" key="2">
    <source>
        <dbReference type="ARBA" id="ARBA00022840"/>
    </source>
</evidence>
<proteinExistence type="predicted"/>
<evidence type="ECO:0000313" key="5">
    <source>
        <dbReference type="Proteomes" id="UP000183815"/>
    </source>
</evidence>
<dbReference type="Proteomes" id="UP000183815">
    <property type="component" value="Unassembled WGS sequence"/>
</dbReference>
<accession>A0A1J5T2L0</accession>
<evidence type="ECO:0000313" key="4">
    <source>
        <dbReference type="EMBL" id="OIR14395.1"/>
    </source>
</evidence>
<dbReference type="AlphaFoldDB" id="A0A1J5T2L0"/>
<dbReference type="InterPro" id="IPR014774">
    <property type="entry name" value="KaiC-like_dom"/>
</dbReference>
<keyword evidence="1" id="KW-0547">Nucleotide-binding</keyword>
<protein>
    <recommendedName>
        <fullName evidence="3">KaiC-like domain-containing protein</fullName>
    </recommendedName>
</protein>
<dbReference type="Gene3D" id="3.40.50.300">
    <property type="entry name" value="P-loop containing nucleotide triphosphate hydrolases"/>
    <property type="match status" value="1"/>
</dbReference>
<dbReference type="EMBL" id="MIYU01000019">
    <property type="protein sequence ID" value="OIR14395.1"/>
    <property type="molecule type" value="Genomic_DNA"/>
</dbReference>
<comment type="caution">
    <text evidence="4">The sequence shown here is derived from an EMBL/GenBank/DDBJ whole genome shotgun (WGS) entry which is preliminary data.</text>
</comment>
<evidence type="ECO:0000259" key="3">
    <source>
        <dbReference type="Pfam" id="PF06745"/>
    </source>
</evidence>
<dbReference type="GO" id="GO:0005524">
    <property type="term" value="F:ATP binding"/>
    <property type="evidence" value="ECO:0007669"/>
    <property type="project" value="UniProtKB-KW"/>
</dbReference>
<sequence length="253" mass="27851">MAEIISTGIQRLDHVLIDGKGIAAGSTVLIEGTSGAGKELFAKQFAACGVGPESVVYFSTDESSEELVETYEHYNWPTDLRIVNIGTQFFEKVLSRDLQASQYKQEGLAVSELRNVAAYGEGVVQSNFLSDMVYEICKLTAPFRVTIDSLDFFLHFYPVNEVLSAMRTIKSYVSSNKGTALFTISKGAHDVKIVSGLSAIADVIIEMEAARIASEFENRLIIKKIRNHPEKAVVLIYAITEQGITPEMITRVV</sequence>
<name>A0A1J5T2L0_9ARCH</name>
<evidence type="ECO:0000256" key="1">
    <source>
        <dbReference type="ARBA" id="ARBA00022741"/>
    </source>
</evidence>
<dbReference type="PANTHER" id="PTHR43637">
    <property type="entry name" value="UPF0273 PROTEIN TM_0370"/>
    <property type="match status" value="1"/>
</dbReference>
<gene>
    <name evidence="4" type="ORF">BEU04_02910</name>
</gene>
<keyword evidence="2" id="KW-0067">ATP-binding</keyword>